<reference evidence="7 8" key="1">
    <citation type="journal article" date="2020" name="bioRxiv">
        <title>A chromosome-scale genome assembly for the Fusarium oxysporum strain Fo5176 to establish a model Arabidopsis-fungal pathosystem.</title>
        <authorList>
            <person name="Fokkens L."/>
            <person name="Guo L."/>
            <person name="Dora S."/>
            <person name="Wang B."/>
            <person name="Ye K."/>
            <person name="Sanchez-Rodriguez C."/>
            <person name="Croll D."/>
        </authorList>
    </citation>
    <scope>NUCLEOTIDE SEQUENCE [LARGE SCALE GENOMIC DNA]</scope>
    <source>
        <strain evidence="7 8">Fo5176</strain>
    </source>
</reference>
<protein>
    <recommendedName>
        <fullName evidence="9">Major facilitator superfamily (MFS) profile domain-containing protein</fullName>
    </recommendedName>
</protein>
<dbReference type="Proteomes" id="UP000593570">
    <property type="component" value="Unassembled WGS sequence"/>
</dbReference>
<accession>A0A8H6GIM8</accession>
<dbReference type="SUPFAM" id="SSF103473">
    <property type="entry name" value="MFS general substrate transporter"/>
    <property type="match status" value="1"/>
</dbReference>
<evidence type="ECO:0000256" key="5">
    <source>
        <dbReference type="ARBA" id="ARBA00023136"/>
    </source>
</evidence>
<feature type="transmembrane region" description="Helical" evidence="6">
    <location>
        <begin position="71"/>
        <end position="87"/>
    </location>
</feature>
<evidence type="ECO:0008006" key="9">
    <source>
        <dbReference type="Google" id="ProtNLM"/>
    </source>
</evidence>
<name>A0A8H6GIM8_FUSOX</name>
<keyword evidence="3 6" id="KW-0812">Transmembrane</keyword>
<evidence type="ECO:0000256" key="2">
    <source>
        <dbReference type="ARBA" id="ARBA00022448"/>
    </source>
</evidence>
<dbReference type="GO" id="GO:0022857">
    <property type="term" value="F:transmembrane transporter activity"/>
    <property type="evidence" value="ECO:0007669"/>
    <property type="project" value="TreeGrafter"/>
</dbReference>
<keyword evidence="5 6" id="KW-0472">Membrane</keyword>
<dbReference type="GO" id="GO:0016020">
    <property type="term" value="C:membrane"/>
    <property type="evidence" value="ECO:0007669"/>
    <property type="project" value="UniProtKB-SubCell"/>
</dbReference>
<dbReference type="PANTHER" id="PTHR43791:SF40">
    <property type="entry name" value="THIAMINE PATHWAY TRANSPORTER THI73"/>
    <property type="match status" value="1"/>
</dbReference>
<evidence type="ECO:0000256" key="1">
    <source>
        <dbReference type="ARBA" id="ARBA00004141"/>
    </source>
</evidence>
<comment type="subcellular location">
    <subcellularLocation>
        <location evidence="1">Membrane</location>
        <topology evidence="1">Multi-pass membrane protein</topology>
    </subcellularLocation>
</comment>
<feature type="transmembrane region" description="Helical" evidence="6">
    <location>
        <begin position="37"/>
        <end position="59"/>
    </location>
</feature>
<dbReference type="Gene3D" id="1.20.1250.20">
    <property type="entry name" value="MFS general substrate transporter like domains"/>
    <property type="match status" value="1"/>
</dbReference>
<keyword evidence="4 6" id="KW-1133">Transmembrane helix</keyword>
<evidence type="ECO:0000256" key="6">
    <source>
        <dbReference type="SAM" id="Phobius"/>
    </source>
</evidence>
<evidence type="ECO:0000313" key="7">
    <source>
        <dbReference type="EMBL" id="KAF6518186.1"/>
    </source>
</evidence>
<evidence type="ECO:0000256" key="3">
    <source>
        <dbReference type="ARBA" id="ARBA00022692"/>
    </source>
</evidence>
<dbReference type="InterPro" id="IPR036259">
    <property type="entry name" value="MFS_trans_sf"/>
</dbReference>
<comment type="caution">
    <text evidence="7">The sequence shown here is derived from an EMBL/GenBank/DDBJ whole genome shotgun (WGS) entry which is preliminary data.</text>
</comment>
<sequence length="113" mass="12970">MSSIKELEAGVASQEVIRMDIQKPGLLRKIDWRVVPLLFACYFLQFLDKIIINYAFVMGLQEDLGMKGNDFSWFPTAFFIGFALAELPQSYLLQKYLLNVGGFTLNLRIKVQD</sequence>
<dbReference type="PANTHER" id="PTHR43791">
    <property type="entry name" value="PERMEASE-RELATED"/>
    <property type="match status" value="1"/>
</dbReference>
<keyword evidence="2" id="KW-0813">Transport</keyword>
<evidence type="ECO:0000256" key="4">
    <source>
        <dbReference type="ARBA" id="ARBA00022989"/>
    </source>
</evidence>
<organism evidence="7 8">
    <name type="scientific">Fusarium oxysporum f. sp. conglutinans</name>
    <dbReference type="NCBI Taxonomy" id="100902"/>
    <lineage>
        <taxon>Eukaryota</taxon>
        <taxon>Fungi</taxon>
        <taxon>Dikarya</taxon>
        <taxon>Ascomycota</taxon>
        <taxon>Pezizomycotina</taxon>
        <taxon>Sordariomycetes</taxon>
        <taxon>Hypocreomycetidae</taxon>
        <taxon>Hypocreales</taxon>
        <taxon>Nectriaceae</taxon>
        <taxon>Fusarium</taxon>
        <taxon>Fusarium oxysporum species complex</taxon>
    </lineage>
</organism>
<evidence type="ECO:0000313" key="8">
    <source>
        <dbReference type="Proteomes" id="UP000593570"/>
    </source>
</evidence>
<gene>
    <name evidence="7" type="ORF">HZS61_002264</name>
</gene>
<proteinExistence type="predicted"/>
<dbReference type="AlphaFoldDB" id="A0A8H6GIM8"/>
<dbReference type="EMBL" id="JACDXP010000010">
    <property type="protein sequence ID" value="KAF6518186.1"/>
    <property type="molecule type" value="Genomic_DNA"/>
</dbReference>